<keyword evidence="5 9" id="KW-0812">Transmembrane</keyword>
<evidence type="ECO:0000256" key="1">
    <source>
        <dbReference type="ARBA" id="ARBA00004651"/>
    </source>
</evidence>
<evidence type="ECO:0000256" key="5">
    <source>
        <dbReference type="ARBA" id="ARBA00022692"/>
    </source>
</evidence>
<dbReference type="GO" id="GO:0009103">
    <property type="term" value="P:lipopolysaccharide biosynthetic process"/>
    <property type="evidence" value="ECO:0007669"/>
    <property type="project" value="UniProtKB-ARBA"/>
</dbReference>
<evidence type="ECO:0000256" key="6">
    <source>
        <dbReference type="ARBA" id="ARBA00022989"/>
    </source>
</evidence>
<evidence type="ECO:0000256" key="9">
    <source>
        <dbReference type="SAM" id="Phobius"/>
    </source>
</evidence>
<feature type="domain" description="Glycosyltransferase RgtA/B/C/D-like" evidence="10">
    <location>
        <begin position="126"/>
        <end position="286"/>
    </location>
</feature>
<evidence type="ECO:0000313" key="12">
    <source>
        <dbReference type="Proteomes" id="UP000608024"/>
    </source>
</evidence>
<name>A0A919AE13_9ACTN</name>
<evidence type="ECO:0000259" key="10">
    <source>
        <dbReference type="Pfam" id="PF13231"/>
    </source>
</evidence>
<dbReference type="GO" id="GO:0005886">
    <property type="term" value="C:plasma membrane"/>
    <property type="evidence" value="ECO:0007669"/>
    <property type="project" value="UniProtKB-SubCell"/>
</dbReference>
<feature type="compositionally biased region" description="Basic and acidic residues" evidence="8">
    <location>
        <begin position="7"/>
        <end position="40"/>
    </location>
</feature>
<accession>A0A919AE13</accession>
<dbReference type="InterPro" id="IPR050297">
    <property type="entry name" value="LipidA_mod_glycosyltrf_83"/>
</dbReference>
<reference evidence="11" key="2">
    <citation type="submission" date="2020-09" db="EMBL/GenBank/DDBJ databases">
        <authorList>
            <person name="Sun Q."/>
            <person name="Ohkuma M."/>
        </authorList>
    </citation>
    <scope>NUCLEOTIDE SEQUENCE</scope>
    <source>
        <strain evidence="11">JCM 4784</strain>
    </source>
</reference>
<feature type="transmembrane region" description="Helical" evidence="9">
    <location>
        <begin position="269"/>
        <end position="288"/>
    </location>
</feature>
<dbReference type="PANTHER" id="PTHR33908:SF11">
    <property type="entry name" value="MEMBRANE PROTEIN"/>
    <property type="match status" value="1"/>
</dbReference>
<keyword evidence="3" id="KW-0328">Glycosyltransferase</keyword>
<feature type="transmembrane region" description="Helical" evidence="9">
    <location>
        <begin position="397"/>
        <end position="417"/>
    </location>
</feature>
<keyword evidence="4 11" id="KW-0808">Transferase</keyword>
<gene>
    <name evidence="11" type="ORF">GCM10018785_72540</name>
</gene>
<evidence type="ECO:0000256" key="7">
    <source>
        <dbReference type="ARBA" id="ARBA00023136"/>
    </source>
</evidence>
<feature type="transmembrane region" description="Helical" evidence="9">
    <location>
        <begin position="179"/>
        <end position="208"/>
    </location>
</feature>
<proteinExistence type="predicted"/>
<keyword evidence="6 9" id="KW-1133">Transmembrane helix</keyword>
<evidence type="ECO:0000256" key="8">
    <source>
        <dbReference type="SAM" id="MobiDB-lite"/>
    </source>
</evidence>
<reference evidence="11" key="1">
    <citation type="journal article" date="2014" name="Int. J. Syst. Evol. Microbiol.">
        <title>Complete genome sequence of Corynebacterium casei LMG S-19264T (=DSM 44701T), isolated from a smear-ripened cheese.</title>
        <authorList>
            <consortium name="US DOE Joint Genome Institute (JGI-PGF)"/>
            <person name="Walter F."/>
            <person name="Albersmeier A."/>
            <person name="Kalinowski J."/>
            <person name="Ruckert C."/>
        </authorList>
    </citation>
    <scope>NUCLEOTIDE SEQUENCE</scope>
    <source>
        <strain evidence="11">JCM 4784</strain>
    </source>
</reference>
<feature type="transmembrane region" description="Helical" evidence="9">
    <location>
        <begin position="147"/>
        <end position="167"/>
    </location>
</feature>
<evidence type="ECO:0000256" key="4">
    <source>
        <dbReference type="ARBA" id="ARBA00022679"/>
    </source>
</evidence>
<keyword evidence="12" id="KW-1185">Reference proteome</keyword>
<organism evidence="11 12">
    <name type="scientific">Streptomyces longispororuber</name>
    <dbReference type="NCBI Taxonomy" id="68230"/>
    <lineage>
        <taxon>Bacteria</taxon>
        <taxon>Bacillati</taxon>
        <taxon>Actinomycetota</taxon>
        <taxon>Actinomycetes</taxon>
        <taxon>Kitasatosporales</taxon>
        <taxon>Streptomycetaceae</taxon>
        <taxon>Streptomyces</taxon>
    </lineage>
</organism>
<feature type="region of interest" description="Disordered" evidence="8">
    <location>
        <begin position="1"/>
        <end position="46"/>
    </location>
</feature>
<dbReference type="GO" id="GO:0016763">
    <property type="term" value="F:pentosyltransferase activity"/>
    <property type="evidence" value="ECO:0007669"/>
    <property type="project" value="TreeGrafter"/>
</dbReference>
<evidence type="ECO:0000256" key="2">
    <source>
        <dbReference type="ARBA" id="ARBA00022475"/>
    </source>
</evidence>
<evidence type="ECO:0000313" key="11">
    <source>
        <dbReference type="EMBL" id="GHE97553.1"/>
    </source>
</evidence>
<sequence>MTVLPDGKPDAEPKEKQDGPDGKPGGHPDEAEGTAEEKTGGKAGAKAAGAKAAGAAAAGAAAAGAAAAGAAVPVAGGLPEFAGRWAGAVAGASGLALLLVSTRYGFQGDELYFLGAGQHLDWGYADQPALLPLLARVVDAASGGSLLALRLLPALLTVAGVLVAALTAREFGGARRAQLLTAAAYGFAPAVLISGHALSTMAVDLFLWTTVNWLLIRWVRTREDRLLLWSGLATALALQGKYLIVGFWLVVVVTVWAAGPRELLRRGPLWIGGAVAVVTSLPGLIWQARHDWPQLEMSGVLADEKILGGRAGFLPYLVVLSGGVFTVVLVYGLVRLLRAPHLAPYRFLAWTFLGLTAVFLVTGGRPAYVVGVFAPLWAAGAVELARGGGARWWRWLAAWPVVALTALVCVALSLPVYPVSQVTKTEQPANNPMTAETLRWPNLIDAVEEAYKTLPADARKRAVVVTQYYEEAGAVDHLGADRGLPDAYSGHRGYWYFGAPSDSSGPVLYVGSDVAKLKPYFSSVRKAARAAGGPGESYVDGVPVWVLDGRKQPWSEIWKDYGHLS</sequence>
<feature type="transmembrane region" description="Helical" evidence="9">
    <location>
        <begin position="85"/>
        <end position="106"/>
    </location>
</feature>
<feature type="transmembrane region" description="Helical" evidence="9">
    <location>
        <begin position="345"/>
        <end position="361"/>
    </location>
</feature>
<dbReference type="Pfam" id="PF13231">
    <property type="entry name" value="PMT_2"/>
    <property type="match status" value="1"/>
</dbReference>
<keyword evidence="7 9" id="KW-0472">Membrane</keyword>
<dbReference type="AlphaFoldDB" id="A0A919AE13"/>
<comment type="caution">
    <text evidence="11">The sequence shown here is derived from an EMBL/GenBank/DDBJ whole genome shotgun (WGS) entry which is preliminary data.</text>
</comment>
<feature type="transmembrane region" description="Helical" evidence="9">
    <location>
        <begin position="228"/>
        <end position="257"/>
    </location>
</feature>
<dbReference type="EMBL" id="BNBT01000228">
    <property type="protein sequence ID" value="GHE97553.1"/>
    <property type="molecule type" value="Genomic_DNA"/>
</dbReference>
<evidence type="ECO:0000256" key="3">
    <source>
        <dbReference type="ARBA" id="ARBA00022676"/>
    </source>
</evidence>
<dbReference type="Proteomes" id="UP000608024">
    <property type="component" value="Unassembled WGS sequence"/>
</dbReference>
<dbReference type="RefSeq" id="WP_229926177.1">
    <property type="nucleotide sequence ID" value="NZ_BNBT01000228.1"/>
</dbReference>
<feature type="transmembrane region" description="Helical" evidence="9">
    <location>
        <begin position="313"/>
        <end position="333"/>
    </location>
</feature>
<comment type="subcellular location">
    <subcellularLocation>
        <location evidence="1">Cell membrane</location>
        <topology evidence="1">Multi-pass membrane protein</topology>
    </subcellularLocation>
</comment>
<keyword evidence="2" id="KW-1003">Cell membrane</keyword>
<dbReference type="InterPro" id="IPR038731">
    <property type="entry name" value="RgtA/B/C-like"/>
</dbReference>
<dbReference type="PANTHER" id="PTHR33908">
    <property type="entry name" value="MANNOSYLTRANSFERASE YKCB-RELATED"/>
    <property type="match status" value="1"/>
</dbReference>
<protein>
    <submittedName>
        <fullName evidence="11">Glycosyl transferase family 39</fullName>
    </submittedName>
</protein>